<sequence>MALVNFSSPFPISPPFFTQPPGYHYPRPQTPFNVEDNANHASTPAPAPPTFTRVQGGGAKTRLHAVIDYDDDYYDDGQDVPPVTPIQGPILLKNGTVPVVPLYSYPQVNNGTFVQIPILWTALSLALGIEVRGNLIRGVPCFKRDYQLYCPNAGNTYPLDRIELFIDENKALMKRMYGEFTMNSPEFGGSGKQKRSVKPGVPDLHASLGPDPVLEPAGESMFGGVHRDTRQTSRNRSETGRVDVCESKTQIVTPYWAFNSGGKRLAVVNTKNFEQAIHEETCEISSTARCTGDCGCEQKYKWHRLLAYDPDNDCKGIFMDWFLFPSCCVCRCNPTT</sequence>
<evidence type="ECO:0000313" key="8">
    <source>
        <dbReference type="Proteomes" id="UP001458880"/>
    </source>
</evidence>
<feature type="domain" description="Spaetzle" evidence="6">
    <location>
        <begin position="244"/>
        <end position="332"/>
    </location>
</feature>
<dbReference type="GO" id="GO:0008083">
    <property type="term" value="F:growth factor activity"/>
    <property type="evidence" value="ECO:0007669"/>
    <property type="project" value="TreeGrafter"/>
</dbReference>
<dbReference type="FunFam" id="2.10.90.10:FF:000018">
    <property type="entry name" value="Spatzle 4"/>
    <property type="match status" value="1"/>
</dbReference>
<dbReference type="Pfam" id="PF16077">
    <property type="entry name" value="Spaetzle"/>
    <property type="match status" value="1"/>
</dbReference>
<dbReference type="Gene3D" id="2.10.90.10">
    <property type="entry name" value="Cystine-knot cytokines"/>
    <property type="match status" value="1"/>
</dbReference>
<dbReference type="PANTHER" id="PTHR23199:SF13">
    <property type="entry name" value="PROTEIN SPAETZLE 3"/>
    <property type="match status" value="1"/>
</dbReference>
<gene>
    <name evidence="7" type="ORF">QE152_g4385</name>
</gene>
<dbReference type="InterPro" id="IPR029034">
    <property type="entry name" value="Cystine-knot_cytokine"/>
</dbReference>
<name>A0AAW1N0Y1_POPJA</name>
<dbReference type="InterPro" id="IPR052444">
    <property type="entry name" value="Spz/Toll_ligand-like"/>
</dbReference>
<comment type="caution">
    <text evidence="7">The sequence shown here is derived from an EMBL/GenBank/DDBJ whole genome shotgun (WGS) entry which is preliminary data.</text>
</comment>
<feature type="region of interest" description="Disordered" evidence="5">
    <location>
        <begin position="219"/>
        <end position="240"/>
    </location>
</feature>
<keyword evidence="8" id="KW-1185">Reference proteome</keyword>
<dbReference type="Proteomes" id="UP001458880">
    <property type="component" value="Unassembled WGS sequence"/>
</dbReference>
<dbReference type="AlphaFoldDB" id="A0AAW1N0Y1"/>
<evidence type="ECO:0000256" key="3">
    <source>
        <dbReference type="ARBA" id="ARBA00023157"/>
    </source>
</evidence>
<evidence type="ECO:0000256" key="2">
    <source>
        <dbReference type="ARBA" id="ARBA00022729"/>
    </source>
</evidence>
<keyword evidence="4" id="KW-0325">Glycoprotein</keyword>
<dbReference type="SUPFAM" id="SSF57501">
    <property type="entry name" value="Cystine-knot cytokines"/>
    <property type="match status" value="1"/>
</dbReference>
<reference evidence="7 8" key="1">
    <citation type="journal article" date="2024" name="BMC Genomics">
        <title>De novo assembly and annotation of Popillia japonica's genome with initial clues to its potential as an invasive pest.</title>
        <authorList>
            <person name="Cucini C."/>
            <person name="Boschi S."/>
            <person name="Funari R."/>
            <person name="Cardaioli E."/>
            <person name="Iannotti N."/>
            <person name="Marturano G."/>
            <person name="Paoli F."/>
            <person name="Bruttini M."/>
            <person name="Carapelli A."/>
            <person name="Frati F."/>
            <person name="Nardi F."/>
        </authorList>
    </citation>
    <scope>NUCLEOTIDE SEQUENCE [LARGE SCALE GENOMIC DNA]</scope>
    <source>
        <strain evidence="7">DMR45628</strain>
    </source>
</reference>
<dbReference type="GO" id="GO:0005615">
    <property type="term" value="C:extracellular space"/>
    <property type="evidence" value="ECO:0007669"/>
    <property type="project" value="UniProtKB-ARBA"/>
</dbReference>
<organism evidence="7 8">
    <name type="scientific">Popillia japonica</name>
    <name type="common">Japanese beetle</name>
    <dbReference type="NCBI Taxonomy" id="7064"/>
    <lineage>
        <taxon>Eukaryota</taxon>
        <taxon>Metazoa</taxon>
        <taxon>Ecdysozoa</taxon>
        <taxon>Arthropoda</taxon>
        <taxon>Hexapoda</taxon>
        <taxon>Insecta</taxon>
        <taxon>Pterygota</taxon>
        <taxon>Neoptera</taxon>
        <taxon>Endopterygota</taxon>
        <taxon>Coleoptera</taxon>
        <taxon>Polyphaga</taxon>
        <taxon>Scarabaeiformia</taxon>
        <taxon>Scarabaeidae</taxon>
        <taxon>Rutelinae</taxon>
        <taxon>Popillia</taxon>
    </lineage>
</organism>
<evidence type="ECO:0000256" key="4">
    <source>
        <dbReference type="ARBA" id="ARBA00023180"/>
    </source>
</evidence>
<dbReference type="EMBL" id="JASPKY010000022">
    <property type="protein sequence ID" value="KAK9752177.1"/>
    <property type="molecule type" value="Genomic_DNA"/>
</dbReference>
<dbReference type="GO" id="GO:0005121">
    <property type="term" value="F:Toll binding"/>
    <property type="evidence" value="ECO:0007669"/>
    <property type="project" value="TreeGrafter"/>
</dbReference>
<keyword evidence="2" id="KW-0732">Signal</keyword>
<dbReference type="PANTHER" id="PTHR23199">
    <property type="entry name" value="NEUROTROPHIN 1-RELATED"/>
    <property type="match status" value="1"/>
</dbReference>
<evidence type="ECO:0000259" key="6">
    <source>
        <dbReference type="Pfam" id="PF16077"/>
    </source>
</evidence>
<protein>
    <submittedName>
        <fullName evidence="7">Spaetzle</fullName>
    </submittedName>
</protein>
<keyword evidence="3" id="KW-1015">Disulfide bond</keyword>
<evidence type="ECO:0000256" key="5">
    <source>
        <dbReference type="SAM" id="MobiDB-lite"/>
    </source>
</evidence>
<proteinExistence type="predicted"/>
<feature type="compositionally biased region" description="Basic and acidic residues" evidence="5">
    <location>
        <begin position="225"/>
        <end position="240"/>
    </location>
</feature>
<dbReference type="InterPro" id="IPR032104">
    <property type="entry name" value="Spaetzle"/>
</dbReference>
<dbReference type="GO" id="GO:0021556">
    <property type="term" value="P:central nervous system formation"/>
    <property type="evidence" value="ECO:0007669"/>
    <property type="project" value="TreeGrafter"/>
</dbReference>
<accession>A0AAW1N0Y1</accession>
<evidence type="ECO:0000256" key="1">
    <source>
        <dbReference type="ARBA" id="ARBA00011748"/>
    </source>
</evidence>
<comment type="subunit">
    <text evidence="1">Homodimer; disulfide-linked.</text>
</comment>
<evidence type="ECO:0000313" key="7">
    <source>
        <dbReference type="EMBL" id="KAK9752177.1"/>
    </source>
</evidence>
<dbReference type="GO" id="GO:0045087">
    <property type="term" value="P:innate immune response"/>
    <property type="evidence" value="ECO:0007669"/>
    <property type="project" value="TreeGrafter"/>
</dbReference>